<accession>A0A2N5N9I9</accession>
<reference evidence="4 5" key="1">
    <citation type="submission" date="2017-05" db="EMBL/GenBank/DDBJ databases">
        <title>Functional genome analysis of Paenibacillus pasadenensis strain R16: insights on endophytic life style and antifungal activity.</title>
        <authorList>
            <person name="Passera A."/>
            <person name="Marcolungo L."/>
            <person name="Casati P."/>
            <person name="Brasca M."/>
            <person name="Quaglino F."/>
            <person name="Delledonne M."/>
        </authorList>
    </citation>
    <scope>NUCLEOTIDE SEQUENCE [LARGE SCALE GENOMIC DNA]</scope>
    <source>
        <strain evidence="4 5">R16</strain>
    </source>
</reference>
<dbReference type="Gene3D" id="1.10.3210.10">
    <property type="entry name" value="Hypothetical protein af1432"/>
    <property type="match status" value="1"/>
</dbReference>
<dbReference type="SUPFAM" id="SSF53067">
    <property type="entry name" value="Actin-like ATPase domain"/>
    <property type="match status" value="2"/>
</dbReference>
<feature type="domain" description="Ppx/GppA phosphatase N-terminal" evidence="2">
    <location>
        <begin position="20"/>
        <end position="302"/>
    </location>
</feature>
<evidence type="ECO:0000313" key="4">
    <source>
        <dbReference type="EMBL" id="PLT46993.1"/>
    </source>
</evidence>
<dbReference type="GO" id="GO:0004309">
    <property type="term" value="F:exopolyphosphatase activity"/>
    <property type="evidence" value="ECO:0007669"/>
    <property type="project" value="UniProtKB-EC"/>
</dbReference>
<dbReference type="Pfam" id="PF02541">
    <property type="entry name" value="Ppx-GppA"/>
    <property type="match status" value="1"/>
</dbReference>
<feature type="domain" description="Ppx/GppA phosphatase C-terminal" evidence="3">
    <location>
        <begin position="333"/>
        <end position="470"/>
    </location>
</feature>
<dbReference type="EMBL" id="NFEZ01000003">
    <property type="protein sequence ID" value="PLT46993.1"/>
    <property type="molecule type" value="Genomic_DNA"/>
</dbReference>
<comment type="caution">
    <text evidence="4">The sequence shown here is derived from an EMBL/GenBank/DDBJ whole genome shotgun (WGS) entry which is preliminary data.</text>
</comment>
<evidence type="ECO:0000313" key="5">
    <source>
        <dbReference type="Proteomes" id="UP000234789"/>
    </source>
</evidence>
<dbReference type="Proteomes" id="UP000234789">
    <property type="component" value="Unassembled WGS sequence"/>
</dbReference>
<dbReference type="PANTHER" id="PTHR30005:SF0">
    <property type="entry name" value="RETROGRADE REGULATION PROTEIN 2"/>
    <property type="match status" value="1"/>
</dbReference>
<keyword evidence="4" id="KW-0378">Hydrolase</keyword>
<dbReference type="Pfam" id="PF21447">
    <property type="entry name" value="Ppx-GppA_III"/>
    <property type="match status" value="1"/>
</dbReference>
<organism evidence="4 5">
    <name type="scientific">Paenibacillus pasadenensis</name>
    <dbReference type="NCBI Taxonomy" id="217090"/>
    <lineage>
        <taxon>Bacteria</taxon>
        <taxon>Bacillati</taxon>
        <taxon>Bacillota</taxon>
        <taxon>Bacilli</taxon>
        <taxon>Bacillales</taxon>
        <taxon>Paenibacillaceae</taxon>
        <taxon>Paenibacillus</taxon>
    </lineage>
</organism>
<dbReference type="RefSeq" id="WP_101807958.1">
    <property type="nucleotide sequence ID" value="NZ_NFEZ01000003.1"/>
</dbReference>
<evidence type="ECO:0000256" key="1">
    <source>
        <dbReference type="ARBA" id="ARBA00007125"/>
    </source>
</evidence>
<dbReference type="InterPro" id="IPR050273">
    <property type="entry name" value="GppA/Ppx_hydrolase"/>
</dbReference>
<dbReference type="CDD" id="cd24052">
    <property type="entry name" value="ASKHA_NBD_HpPPX-GppA-like"/>
    <property type="match status" value="1"/>
</dbReference>
<dbReference type="EC" id="3.6.1.11" evidence="4"/>
<evidence type="ECO:0000259" key="3">
    <source>
        <dbReference type="Pfam" id="PF21447"/>
    </source>
</evidence>
<name>A0A2N5N9I9_9BACL</name>
<dbReference type="Gene3D" id="3.30.420.40">
    <property type="match status" value="1"/>
</dbReference>
<dbReference type="InterPro" id="IPR048950">
    <property type="entry name" value="Ppx_GppA_C"/>
</dbReference>
<dbReference type="GO" id="GO:0006357">
    <property type="term" value="P:regulation of transcription by RNA polymerase II"/>
    <property type="evidence" value="ECO:0007669"/>
    <property type="project" value="TreeGrafter"/>
</dbReference>
<comment type="similarity">
    <text evidence="1">Belongs to the GppA/Ppx family.</text>
</comment>
<dbReference type="InterPro" id="IPR043129">
    <property type="entry name" value="ATPase_NBD"/>
</dbReference>
<dbReference type="PANTHER" id="PTHR30005">
    <property type="entry name" value="EXOPOLYPHOSPHATASE"/>
    <property type="match status" value="1"/>
</dbReference>
<protein>
    <submittedName>
        <fullName evidence="4">Exopolyphosphatase</fullName>
        <ecNumber evidence="4">3.6.1.11</ecNumber>
    </submittedName>
</protein>
<evidence type="ECO:0000259" key="2">
    <source>
        <dbReference type="Pfam" id="PF02541"/>
    </source>
</evidence>
<gene>
    <name evidence="4" type="ORF">B8V81_1217</name>
</gene>
<keyword evidence="5" id="KW-1185">Reference proteome</keyword>
<dbReference type="SUPFAM" id="SSF109604">
    <property type="entry name" value="HD-domain/PDEase-like"/>
    <property type="match status" value="1"/>
</dbReference>
<dbReference type="Gene3D" id="3.30.420.150">
    <property type="entry name" value="Exopolyphosphatase. Domain 2"/>
    <property type="match status" value="1"/>
</dbReference>
<dbReference type="InterPro" id="IPR003695">
    <property type="entry name" value="Ppx_GppA_N"/>
</dbReference>
<proteinExistence type="inferred from homology"/>
<sequence length="516" mass="56541">MNEQRIGIIDIGSNSIRLVVYETTATGAHRVIDGSKRPARLSQRITADGRIDEETVAELAETLRHFRMLCAHHGTSAVRAVATAAMRNAVNGAEVLRSLGAESGLDIELLPGEEEAGYGFLGMVNTMDVRDGFLIDIGGGSTEISLFKERTLVQSVSFPFGCVNLARSYADRGMLGDDGLRRLEEMALRASEEHPWLRWSPGLPLIGVGGTIRALAKIHQAVRHYPFPQTHNYAIPAEDADRLFDTLRAMPLDKRRKFPGLSKDRVDLIVPGLAALRLFRRLTGAAEYRVCAAGLRDGLFFSVQSPERPRLDDVLGYSVRNTYALYPEAPLPHVNQVNRLSLQLLETLRGSAPGRPLERLGDRAAKLLDAASLLYRIGASIDHAAYPKHTFYLLTNCSLNGMSHRENVLTAAIAAFRSRSRCKSQLEPYAALLEPGDVEAAALLGSLLQLAAALDRSETQPISRLEAEASLGPEEGRLRLSAVRPSGSLALERQEVEEAGREFAKLWGLQPELSVR</sequence>
<dbReference type="AlphaFoldDB" id="A0A2N5N9I9"/>